<dbReference type="InterPro" id="IPR017596">
    <property type="entry name" value="PdhA/BkdA"/>
</dbReference>
<dbReference type="Gene3D" id="3.40.50.970">
    <property type="match status" value="1"/>
</dbReference>
<dbReference type="NCBIfam" id="TIGR03181">
    <property type="entry name" value="PDH_E1_alph_x"/>
    <property type="match status" value="1"/>
</dbReference>
<dbReference type="AlphaFoldDB" id="A0A7X6LXC3"/>
<feature type="domain" description="Dehydrogenase E1 component" evidence="4">
    <location>
        <begin position="54"/>
        <end position="329"/>
    </location>
</feature>
<evidence type="ECO:0000256" key="1">
    <source>
        <dbReference type="ARBA" id="ARBA00001964"/>
    </source>
</evidence>
<accession>A0A7X6LXC3</accession>
<sequence length="373" mass="40966">MAVHNPTTRHDTGTNPYPVQLVQPDGRRVLDRDHAALVADIGPAELRDLYEDLVVIRRIDVEATALQRQGQLGLWAPLLGQEAAQIGSARALHSDDYVFCSYREAGVAYCRGVDPALITRLWRGVAHSCWDPDEINMTNPAIVVGSQGLHATGYAYAAHLEGAEIAVLTYFGDGASSQGDIAEALGFAAAWSAPVVFFCQNNHWAISEPVAVQSQTPIVRRAYGYGMPGVQVDGNDVLAVLAVTRQAVARARAGGGPSFIEAITYRMGPHTTADDPTRYRSAAETELWRRRDPIDRMRRLLEREELWDSDFERRVADRADAVGAAVRTATIEMPDPDPMQLFDHVYTTDHPLIADERAEYAGYLAGFEEGVRP</sequence>
<name>A0A7X6LXC3_9NOCA</name>
<dbReference type="PANTHER" id="PTHR43380">
    <property type="entry name" value="2-OXOISOVALERATE DEHYDROGENASE SUBUNIT ALPHA, MITOCHONDRIAL"/>
    <property type="match status" value="1"/>
</dbReference>
<dbReference type="SUPFAM" id="SSF52518">
    <property type="entry name" value="Thiamin diphosphate-binding fold (THDP-binding)"/>
    <property type="match status" value="1"/>
</dbReference>
<dbReference type="InterPro" id="IPR050771">
    <property type="entry name" value="Alpha-ketoacid_DH_E1_comp"/>
</dbReference>
<keyword evidence="6" id="KW-1185">Reference proteome</keyword>
<keyword evidence="3" id="KW-0786">Thiamine pyrophosphate</keyword>
<protein>
    <submittedName>
        <fullName evidence="5">Pyruvate dehydrogenase (Acetyl-transferring) E1 component subunit alpha</fullName>
    </submittedName>
</protein>
<dbReference type="InterPro" id="IPR029061">
    <property type="entry name" value="THDP-binding"/>
</dbReference>
<comment type="caution">
    <text evidence="5">The sequence shown here is derived from an EMBL/GenBank/DDBJ whole genome shotgun (WGS) entry which is preliminary data.</text>
</comment>
<dbReference type="InterPro" id="IPR001017">
    <property type="entry name" value="DH_E1"/>
</dbReference>
<organism evidence="5 6">
    <name type="scientific">Nocardia veterana</name>
    <dbReference type="NCBI Taxonomy" id="132249"/>
    <lineage>
        <taxon>Bacteria</taxon>
        <taxon>Bacillati</taxon>
        <taxon>Actinomycetota</taxon>
        <taxon>Actinomycetes</taxon>
        <taxon>Mycobacteriales</taxon>
        <taxon>Nocardiaceae</taxon>
        <taxon>Nocardia</taxon>
    </lineage>
</organism>
<dbReference type="GO" id="GO:0000287">
    <property type="term" value="F:magnesium ion binding"/>
    <property type="evidence" value="ECO:0007669"/>
    <property type="project" value="UniProtKB-ARBA"/>
</dbReference>
<dbReference type="PANTHER" id="PTHR43380:SF1">
    <property type="entry name" value="2-OXOISOVALERATE DEHYDROGENASE SUBUNIT ALPHA, MITOCHONDRIAL"/>
    <property type="match status" value="1"/>
</dbReference>
<evidence type="ECO:0000313" key="5">
    <source>
        <dbReference type="EMBL" id="NKY86385.1"/>
    </source>
</evidence>
<gene>
    <name evidence="5" type="primary">pdhA</name>
    <name evidence="5" type="ORF">HGA07_12195</name>
</gene>
<dbReference type="EMBL" id="JAAXPE010000010">
    <property type="protein sequence ID" value="NKY86385.1"/>
    <property type="molecule type" value="Genomic_DNA"/>
</dbReference>
<reference evidence="5 6" key="1">
    <citation type="submission" date="2020-04" db="EMBL/GenBank/DDBJ databases">
        <title>MicrobeNet Type strains.</title>
        <authorList>
            <person name="Nicholson A.C."/>
        </authorList>
    </citation>
    <scope>NUCLEOTIDE SEQUENCE [LARGE SCALE GENOMIC DNA]</scope>
    <source>
        <strain evidence="5 6">DSM 44445</strain>
    </source>
</reference>
<dbReference type="Proteomes" id="UP000523447">
    <property type="component" value="Unassembled WGS sequence"/>
</dbReference>
<keyword evidence="2" id="KW-0560">Oxidoreductase</keyword>
<evidence type="ECO:0000313" key="6">
    <source>
        <dbReference type="Proteomes" id="UP000523447"/>
    </source>
</evidence>
<evidence type="ECO:0000259" key="4">
    <source>
        <dbReference type="Pfam" id="PF00676"/>
    </source>
</evidence>
<evidence type="ECO:0000256" key="2">
    <source>
        <dbReference type="ARBA" id="ARBA00023002"/>
    </source>
</evidence>
<proteinExistence type="predicted"/>
<evidence type="ECO:0000256" key="3">
    <source>
        <dbReference type="ARBA" id="ARBA00023052"/>
    </source>
</evidence>
<comment type="cofactor">
    <cofactor evidence="1">
        <name>thiamine diphosphate</name>
        <dbReference type="ChEBI" id="CHEBI:58937"/>
    </cofactor>
</comment>
<dbReference type="GO" id="GO:0016624">
    <property type="term" value="F:oxidoreductase activity, acting on the aldehyde or oxo group of donors, disulfide as acceptor"/>
    <property type="evidence" value="ECO:0007669"/>
    <property type="project" value="InterPro"/>
</dbReference>
<keyword evidence="5" id="KW-0670">Pyruvate</keyword>
<dbReference type="Pfam" id="PF00676">
    <property type="entry name" value="E1_dh"/>
    <property type="match status" value="1"/>
</dbReference>
<dbReference type="CDD" id="cd02000">
    <property type="entry name" value="TPP_E1_PDC_ADC_BCADC"/>
    <property type="match status" value="1"/>
</dbReference>
<dbReference type="GO" id="GO:0009083">
    <property type="term" value="P:branched-chain amino acid catabolic process"/>
    <property type="evidence" value="ECO:0007669"/>
    <property type="project" value="TreeGrafter"/>
</dbReference>